<proteinExistence type="predicted"/>
<organism evidence="1 2">
    <name type="scientific">Vibrio variabilis</name>
    <dbReference type="NCBI Taxonomy" id="990271"/>
    <lineage>
        <taxon>Bacteria</taxon>
        <taxon>Pseudomonadati</taxon>
        <taxon>Pseudomonadota</taxon>
        <taxon>Gammaproteobacteria</taxon>
        <taxon>Vibrionales</taxon>
        <taxon>Vibrionaceae</taxon>
        <taxon>Vibrio</taxon>
    </lineage>
</organism>
<evidence type="ECO:0000313" key="1">
    <source>
        <dbReference type="EMBL" id="GAL24765.1"/>
    </source>
</evidence>
<gene>
    <name evidence="1" type="ORF">JCM19239_7365</name>
</gene>
<keyword evidence="2" id="KW-1185">Reference proteome</keyword>
<dbReference type="EMBL" id="BBMS01000005">
    <property type="protein sequence ID" value="GAL24765.1"/>
    <property type="molecule type" value="Genomic_DNA"/>
</dbReference>
<protein>
    <submittedName>
        <fullName evidence="1">Uncharacterized protein</fullName>
    </submittedName>
</protein>
<dbReference type="Proteomes" id="UP000029223">
    <property type="component" value="Unassembled WGS sequence"/>
</dbReference>
<reference evidence="2" key="1">
    <citation type="submission" date="2014-09" db="EMBL/GenBank/DDBJ databases">
        <title>Vibrio variabilis JCM 19239. (C206) whole genome shotgun sequence.</title>
        <authorList>
            <person name="Sawabe T."/>
            <person name="Meirelles P."/>
            <person name="Nakanishi M."/>
            <person name="Sayaka M."/>
            <person name="Hattori M."/>
            <person name="Ohkuma M."/>
        </authorList>
    </citation>
    <scope>NUCLEOTIDE SEQUENCE [LARGE SCALE GENOMIC DNA]</scope>
    <source>
        <strain evidence="2">JCM 19239</strain>
    </source>
</reference>
<evidence type="ECO:0000313" key="2">
    <source>
        <dbReference type="Proteomes" id="UP000029223"/>
    </source>
</evidence>
<accession>A0ABQ0J7L3</accession>
<name>A0ABQ0J7L3_9VIBR</name>
<comment type="caution">
    <text evidence="1">The sequence shown here is derived from an EMBL/GenBank/DDBJ whole genome shotgun (WGS) entry which is preliminary data.</text>
</comment>
<sequence>MRFIRPSLLNTLQTLAKLSQASPCSTSIENWSEMKWGTGKPVIVSIGI</sequence>